<dbReference type="CDD" id="cd00211">
    <property type="entry name" value="PTS_IIA_fru"/>
    <property type="match status" value="1"/>
</dbReference>
<proteinExistence type="inferred from homology"/>
<evidence type="ECO:0000256" key="3">
    <source>
        <dbReference type="ARBA" id="ARBA00022448"/>
    </source>
</evidence>
<feature type="transmembrane region" description="Helical" evidence="9">
    <location>
        <begin position="443"/>
        <end position="461"/>
    </location>
</feature>
<evidence type="ECO:0000256" key="8">
    <source>
        <dbReference type="ARBA" id="ARBA00023136"/>
    </source>
</evidence>
<keyword evidence="4" id="KW-1003">Cell membrane</keyword>
<comment type="similarity">
    <text evidence="2">Belongs to the anion exchanger (TC 2.A.31) family.</text>
</comment>
<keyword evidence="12" id="KW-1185">Reference proteome</keyword>
<feature type="transmembrane region" description="Helical" evidence="9">
    <location>
        <begin position="641"/>
        <end position="659"/>
    </location>
</feature>
<feature type="transmembrane region" description="Helical" evidence="9">
    <location>
        <begin position="615"/>
        <end position="635"/>
    </location>
</feature>
<sequence>MDILQQAFSKDAFLLDIEAFDVEQVLRKTIDGLIAKGLLSQEVRETVFEALLHREIQSSTAIGHAVAVPHCYLDCLTEPLIVFVRLSHALNLDAPDGVPTRYFFVLLGPKEATAEHLDMLAMIARATSDGEFRYDLRRARNQNDLLEAVSWFTQRRTLVASPAGPAPDALTHSGQFLGGIRQDIARRLPHYLSDFTDGFNAKTVSSVVFLFFACLAPAVTFGGLMGAATGNDIGVVEMLLGTAICGTIYAFIAGQPLIILGGIGALYLFTAILYQLCADMGLPFLPTYAWVGFWTSFFLILLAVTEASVLMRYFSRFTDELFAALMSVLYIYEAVKAIVATFNDSFAAEEDNHDAAFLGLILAIGTFYIATNLSRFRSSRYLAPWMREFLADFGPTIALATMTIIAFSIIHEVKPEMLQAPEEFTGTTSGRPLLVDPFVGPKWSWFAAAVPALLATLLIVLSHNITGRLMNSPDNHLQKGAAYHLDLAVVGLLVGICSLFGWPWLVAATVRSLAHVRSLATFEGSVSPSGERNERVIHVQETRMTGLIVHLLIGTSLALLAWLEYVPVAVLYGIFLFMGVVSLNGNQFIERLSLLFVEPSLYPRTHYLRQAPVRVIHKFTGIQIVCFLVLITISLAPFPTLQLLFPLFIALLVPLRLYFGRFFQPGHLAALDADETPGEEDMHWSG</sequence>
<feature type="transmembrane region" description="Helical" evidence="9">
    <location>
        <begin position="321"/>
        <end position="343"/>
    </location>
</feature>
<dbReference type="PANTHER" id="PTHR11453:SF127">
    <property type="entry name" value="SOLUTE CARRIER FAMILY 4 MEMBER 11"/>
    <property type="match status" value="1"/>
</dbReference>
<evidence type="ECO:0000259" key="10">
    <source>
        <dbReference type="PROSITE" id="PS51094"/>
    </source>
</evidence>
<feature type="transmembrane region" description="Helical" evidence="9">
    <location>
        <begin position="233"/>
        <end position="252"/>
    </location>
</feature>
<feature type="transmembrane region" description="Helical" evidence="9">
    <location>
        <begin position="355"/>
        <end position="377"/>
    </location>
</feature>
<evidence type="ECO:0000256" key="1">
    <source>
        <dbReference type="ARBA" id="ARBA00004651"/>
    </source>
</evidence>
<dbReference type="GO" id="GO:0006820">
    <property type="term" value="P:monoatomic anion transport"/>
    <property type="evidence" value="ECO:0007669"/>
    <property type="project" value="InterPro"/>
</dbReference>
<reference evidence="11 12" key="1">
    <citation type="submission" date="2019-02" db="EMBL/GenBank/DDBJ databases">
        <title>Deep-cultivation of Planctomycetes and their phenomic and genomic characterization uncovers novel biology.</title>
        <authorList>
            <person name="Wiegand S."/>
            <person name="Jogler M."/>
            <person name="Boedeker C."/>
            <person name="Pinto D."/>
            <person name="Vollmers J."/>
            <person name="Rivas-Marin E."/>
            <person name="Kohn T."/>
            <person name="Peeters S.H."/>
            <person name="Heuer A."/>
            <person name="Rast P."/>
            <person name="Oberbeckmann S."/>
            <person name="Bunk B."/>
            <person name="Jeske O."/>
            <person name="Meyerdierks A."/>
            <person name="Storesund J.E."/>
            <person name="Kallscheuer N."/>
            <person name="Luecker S."/>
            <person name="Lage O.M."/>
            <person name="Pohl T."/>
            <person name="Merkel B.J."/>
            <person name="Hornburger P."/>
            <person name="Mueller R.-W."/>
            <person name="Bruemmer F."/>
            <person name="Labrenz M."/>
            <person name="Spormann A.M."/>
            <person name="Op den Camp H."/>
            <person name="Overmann J."/>
            <person name="Amann R."/>
            <person name="Jetten M.S.M."/>
            <person name="Mascher T."/>
            <person name="Medema M.H."/>
            <person name="Devos D.P."/>
            <person name="Kaster A.-K."/>
            <person name="Ovreas L."/>
            <person name="Rohde M."/>
            <person name="Galperin M.Y."/>
            <person name="Jogler C."/>
        </authorList>
    </citation>
    <scope>NUCLEOTIDE SEQUENCE [LARGE SCALE GENOMIC DNA]</scope>
    <source>
        <strain evidence="11 12">HG15A2</strain>
    </source>
</reference>
<evidence type="ECO:0000256" key="9">
    <source>
        <dbReference type="SAM" id="Phobius"/>
    </source>
</evidence>
<keyword evidence="8 9" id="KW-0472">Membrane</keyword>
<dbReference type="SUPFAM" id="SSF55804">
    <property type="entry name" value="Phoshotransferase/anion transport protein"/>
    <property type="match status" value="1"/>
</dbReference>
<feature type="transmembrane region" description="Helical" evidence="9">
    <location>
        <begin position="565"/>
        <end position="583"/>
    </location>
</feature>
<protein>
    <submittedName>
        <fullName evidence="11">PTS system fructose-specific EIIABC component</fullName>
    </submittedName>
</protein>
<feature type="transmembrane region" description="Helical" evidence="9">
    <location>
        <begin position="389"/>
        <end position="410"/>
    </location>
</feature>
<comment type="subcellular location">
    <subcellularLocation>
        <location evidence="1">Cell membrane</location>
        <topology evidence="1">Multi-pass membrane protein</topology>
    </subcellularLocation>
</comment>
<dbReference type="Gene3D" id="3.40.930.10">
    <property type="entry name" value="Mannitol-specific EII, Chain A"/>
    <property type="match status" value="1"/>
</dbReference>
<dbReference type="InterPro" id="IPR002178">
    <property type="entry name" value="PTS_EIIA_type-2_dom"/>
</dbReference>
<gene>
    <name evidence="11" type="primary">fruA_1</name>
    <name evidence="11" type="ORF">HG15A2_06230</name>
</gene>
<dbReference type="InterPro" id="IPR011531">
    <property type="entry name" value="HCO3_transpt-like_TM_dom"/>
</dbReference>
<evidence type="ECO:0000313" key="11">
    <source>
        <dbReference type="EMBL" id="QDS97362.1"/>
    </source>
</evidence>
<accession>A0A517MR49</accession>
<evidence type="ECO:0000256" key="6">
    <source>
        <dbReference type="ARBA" id="ARBA00022989"/>
    </source>
</evidence>
<dbReference type="GO" id="GO:0005886">
    <property type="term" value="C:plasma membrane"/>
    <property type="evidence" value="ECO:0007669"/>
    <property type="project" value="UniProtKB-SubCell"/>
</dbReference>
<dbReference type="PROSITE" id="PS51094">
    <property type="entry name" value="PTS_EIIA_TYPE_2"/>
    <property type="match status" value="1"/>
</dbReference>
<dbReference type="Proteomes" id="UP000319852">
    <property type="component" value="Chromosome"/>
</dbReference>
<dbReference type="FunFam" id="1.10.287.570:FF:000001">
    <property type="entry name" value="Anion exchange protein"/>
    <property type="match status" value="1"/>
</dbReference>
<feature type="transmembrane region" description="Helical" evidence="9">
    <location>
        <begin position="482"/>
        <end position="505"/>
    </location>
</feature>
<keyword evidence="6 9" id="KW-1133">Transmembrane helix</keyword>
<name>A0A517MR49_9BACT</name>
<evidence type="ECO:0000256" key="7">
    <source>
        <dbReference type="ARBA" id="ARBA00023065"/>
    </source>
</evidence>
<feature type="transmembrane region" description="Helical" evidence="9">
    <location>
        <begin position="288"/>
        <end position="309"/>
    </location>
</feature>
<keyword evidence="3" id="KW-0813">Transport</keyword>
<dbReference type="Pfam" id="PF00359">
    <property type="entry name" value="PTS_EIIA_2"/>
    <property type="match status" value="1"/>
</dbReference>
<evidence type="ECO:0000256" key="5">
    <source>
        <dbReference type="ARBA" id="ARBA00022692"/>
    </source>
</evidence>
<feature type="domain" description="PTS EIIA type-2" evidence="10">
    <location>
        <begin position="6"/>
        <end position="152"/>
    </location>
</feature>
<organism evidence="11 12">
    <name type="scientific">Adhaeretor mobilis</name>
    <dbReference type="NCBI Taxonomy" id="1930276"/>
    <lineage>
        <taxon>Bacteria</taxon>
        <taxon>Pseudomonadati</taxon>
        <taxon>Planctomycetota</taxon>
        <taxon>Planctomycetia</taxon>
        <taxon>Pirellulales</taxon>
        <taxon>Lacipirellulaceae</taxon>
        <taxon>Adhaeretor</taxon>
    </lineage>
</organism>
<dbReference type="Pfam" id="PF00955">
    <property type="entry name" value="HCO3_cotransp"/>
    <property type="match status" value="2"/>
</dbReference>
<dbReference type="PANTHER" id="PTHR11453">
    <property type="entry name" value="ANION EXCHANGE PROTEIN"/>
    <property type="match status" value="1"/>
</dbReference>
<keyword evidence="7" id="KW-0406">Ion transport</keyword>
<dbReference type="InterPro" id="IPR003020">
    <property type="entry name" value="HCO3_transpt_euk"/>
</dbReference>
<dbReference type="EMBL" id="CP036263">
    <property type="protein sequence ID" value="QDS97362.1"/>
    <property type="molecule type" value="Genomic_DNA"/>
</dbReference>
<feature type="transmembrane region" description="Helical" evidence="9">
    <location>
        <begin position="257"/>
        <end position="276"/>
    </location>
</feature>
<evidence type="ECO:0000313" key="12">
    <source>
        <dbReference type="Proteomes" id="UP000319852"/>
    </source>
</evidence>
<evidence type="ECO:0000256" key="2">
    <source>
        <dbReference type="ARBA" id="ARBA00010993"/>
    </source>
</evidence>
<dbReference type="RefSeq" id="WP_145057679.1">
    <property type="nucleotide sequence ID" value="NZ_CP036263.1"/>
</dbReference>
<dbReference type="InterPro" id="IPR016152">
    <property type="entry name" value="PTrfase/Anion_transptr"/>
</dbReference>
<dbReference type="Gene3D" id="1.10.287.570">
    <property type="entry name" value="Helical hairpin bin"/>
    <property type="match status" value="1"/>
</dbReference>
<dbReference type="KEGG" id="amob:HG15A2_06230"/>
<dbReference type="GO" id="GO:0005452">
    <property type="term" value="F:solute:inorganic anion antiporter activity"/>
    <property type="evidence" value="ECO:0007669"/>
    <property type="project" value="InterPro"/>
</dbReference>
<feature type="transmembrane region" description="Helical" evidence="9">
    <location>
        <begin position="207"/>
        <end position="227"/>
    </location>
</feature>
<evidence type="ECO:0000256" key="4">
    <source>
        <dbReference type="ARBA" id="ARBA00022475"/>
    </source>
</evidence>
<keyword evidence="5 9" id="KW-0812">Transmembrane</keyword>
<dbReference type="AlphaFoldDB" id="A0A517MR49"/>
<dbReference type="GO" id="GO:0050801">
    <property type="term" value="P:monoatomic ion homeostasis"/>
    <property type="evidence" value="ECO:0007669"/>
    <property type="project" value="TreeGrafter"/>
</dbReference>
<dbReference type="OrthoDB" id="233552at2"/>